<dbReference type="Pfam" id="PF05257">
    <property type="entry name" value="CHAP"/>
    <property type="match status" value="1"/>
</dbReference>
<evidence type="ECO:0000313" key="3">
    <source>
        <dbReference type="Proteomes" id="UP000470875"/>
    </source>
</evidence>
<dbReference type="Proteomes" id="UP000470875">
    <property type="component" value="Unassembled WGS sequence"/>
</dbReference>
<gene>
    <name evidence="2" type="ORF">FYJ24_09320</name>
</gene>
<dbReference type="InterPro" id="IPR007921">
    <property type="entry name" value="CHAP_dom"/>
</dbReference>
<sequence length="299" mass="32504">MTTPNKVLAVASREIGYNRWDDEAEGTKYGRWYADHTNSPYFGTSGVPYCNMFTSWVLAQAGVKEPAPGHFAYTPYCLNAYRNIGNGVGVRDGRPGDLVFFDWDDDGVVDHIGIIEVAASWGYQTIEGNTSAGAYGSQGNGGGVYRRTRGWDSGISAVVRPQYAGTSSAHNPGTTTGYQINPDGYWGIATTRAWQLLQGTTQDGIVSDQDVYWRDQNPGLTTGWEWVENPTEGSQLIGSLQNAWGLTPQDNLAGPQLFKFMQDYYGSAGIHDGRFDDASPGIIAMQNAINGSLAKRGIK</sequence>
<dbReference type="Gene3D" id="3.90.1720.10">
    <property type="entry name" value="endopeptidase domain like (from Nostoc punctiforme)"/>
    <property type="match status" value="1"/>
</dbReference>
<organism evidence="2 3">
    <name type="scientific">Scrofimicrobium canadense</name>
    <dbReference type="NCBI Taxonomy" id="2652290"/>
    <lineage>
        <taxon>Bacteria</taxon>
        <taxon>Bacillati</taxon>
        <taxon>Actinomycetota</taxon>
        <taxon>Actinomycetes</taxon>
        <taxon>Actinomycetales</taxon>
        <taxon>Actinomycetaceae</taxon>
        <taxon>Scrofimicrobium</taxon>
    </lineage>
</organism>
<dbReference type="AlphaFoldDB" id="A0A6N7W9Z0"/>
<comment type="caution">
    <text evidence="2">The sequence shown here is derived from an EMBL/GenBank/DDBJ whole genome shotgun (WGS) entry which is preliminary data.</text>
</comment>
<keyword evidence="3" id="KW-1185">Reference proteome</keyword>
<name>A0A6N7W9Z0_9ACTO</name>
<evidence type="ECO:0000313" key="2">
    <source>
        <dbReference type="EMBL" id="MSS84958.1"/>
    </source>
</evidence>
<proteinExistence type="predicted"/>
<dbReference type="RefSeq" id="WP_154545780.1">
    <property type="nucleotide sequence ID" value="NZ_VULO01000011.1"/>
</dbReference>
<accession>A0A6N7W9Z0</accession>
<dbReference type="EMBL" id="VULO01000011">
    <property type="protein sequence ID" value="MSS84958.1"/>
    <property type="molecule type" value="Genomic_DNA"/>
</dbReference>
<evidence type="ECO:0000259" key="1">
    <source>
        <dbReference type="Pfam" id="PF05257"/>
    </source>
</evidence>
<reference evidence="2 3" key="1">
    <citation type="submission" date="2019-08" db="EMBL/GenBank/DDBJ databases">
        <title>In-depth cultivation of the pig gut microbiome towards novel bacterial diversity and tailored functional studies.</title>
        <authorList>
            <person name="Wylensek D."/>
            <person name="Hitch T.C.A."/>
            <person name="Clavel T."/>
        </authorList>
    </citation>
    <scope>NUCLEOTIDE SEQUENCE [LARGE SCALE GENOMIC DNA]</scope>
    <source>
        <strain evidence="2 3">WB03_NA08</strain>
    </source>
</reference>
<dbReference type="InterPro" id="IPR038765">
    <property type="entry name" value="Papain-like_cys_pep_sf"/>
</dbReference>
<dbReference type="SUPFAM" id="SSF54001">
    <property type="entry name" value="Cysteine proteinases"/>
    <property type="match status" value="1"/>
</dbReference>
<feature type="domain" description="Peptidase C51" evidence="1">
    <location>
        <begin position="45"/>
        <end position="129"/>
    </location>
</feature>
<protein>
    <submittedName>
        <fullName evidence="2">CHAP domain-containing protein</fullName>
    </submittedName>
</protein>